<dbReference type="PANTHER" id="PTHR10996">
    <property type="entry name" value="2-HYDROXYACID DEHYDROGENASE-RELATED"/>
    <property type="match status" value="1"/>
</dbReference>
<dbReference type="InterPro" id="IPR006140">
    <property type="entry name" value="D-isomer_DH_NAD-bd"/>
</dbReference>
<feature type="domain" description="D-isomer specific 2-hydroxyacid dehydrogenase catalytic" evidence="5">
    <location>
        <begin position="24"/>
        <end position="317"/>
    </location>
</feature>
<evidence type="ECO:0000256" key="1">
    <source>
        <dbReference type="ARBA" id="ARBA00022857"/>
    </source>
</evidence>
<evidence type="ECO:0000313" key="8">
    <source>
        <dbReference type="Proteomes" id="UP000217994"/>
    </source>
</evidence>
<keyword evidence="1" id="KW-0521">NADP</keyword>
<keyword evidence="2 4" id="KW-0560">Oxidoreductase</keyword>
<dbReference type="GO" id="GO:0016618">
    <property type="term" value="F:hydroxypyruvate reductase [NAD(P)H] activity"/>
    <property type="evidence" value="ECO:0007669"/>
    <property type="project" value="TreeGrafter"/>
</dbReference>
<dbReference type="PANTHER" id="PTHR10996:SF178">
    <property type="entry name" value="2-HYDROXYACID DEHYDROGENASE YGL185C-RELATED"/>
    <property type="match status" value="1"/>
</dbReference>
<accession>A0A2A4F8I2</accession>
<dbReference type="PROSITE" id="PS00065">
    <property type="entry name" value="D_2_HYDROXYACID_DH_1"/>
    <property type="match status" value="1"/>
</dbReference>
<evidence type="ECO:0000313" key="7">
    <source>
        <dbReference type="EMBL" id="PCE29307.1"/>
    </source>
</evidence>
<evidence type="ECO:0000259" key="5">
    <source>
        <dbReference type="Pfam" id="PF00389"/>
    </source>
</evidence>
<dbReference type="RefSeq" id="WP_084900607.1">
    <property type="nucleotide sequence ID" value="NZ_CP020737.1"/>
</dbReference>
<evidence type="ECO:0000256" key="2">
    <source>
        <dbReference type="ARBA" id="ARBA00023002"/>
    </source>
</evidence>
<dbReference type="GeneID" id="69001997"/>
<proteinExistence type="inferred from homology"/>
<name>A0A2A4F8I2_9BURK</name>
<dbReference type="SUPFAM" id="SSF51735">
    <property type="entry name" value="NAD(P)-binding Rossmann-fold domains"/>
    <property type="match status" value="1"/>
</dbReference>
<dbReference type="GO" id="GO:0005829">
    <property type="term" value="C:cytosol"/>
    <property type="evidence" value="ECO:0007669"/>
    <property type="project" value="TreeGrafter"/>
</dbReference>
<organism evidence="7 8">
    <name type="scientific">Burkholderia ubonensis subsp. mesacidophila</name>
    <dbReference type="NCBI Taxonomy" id="265293"/>
    <lineage>
        <taxon>Bacteria</taxon>
        <taxon>Pseudomonadati</taxon>
        <taxon>Pseudomonadota</taxon>
        <taxon>Betaproteobacteria</taxon>
        <taxon>Burkholderiales</taxon>
        <taxon>Burkholderiaceae</taxon>
        <taxon>Burkholderia</taxon>
        <taxon>Burkholderia cepacia complex</taxon>
    </lineage>
</organism>
<comment type="similarity">
    <text evidence="4">Belongs to the D-isomer specific 2-hydroxyacid dehydrogenase family.</text>
</comment>
<evidence type="ECO:0000259" key="6">
    <source>
        <dbReference type="Pfam" id="PF02826"/>
    </source>
</evidence>
<comment type="caution">
    <text evidence="7">The sequence shown here is derived from an EMBL/GenBank/DDBJ whole genome shotgun (WGS) entry which is preliminary data.</text>
</comment>
<evidence type="ECO:0000256" key="3">
    <source>
        <dbReference type="ARBA" id="ARBA00023027"/>
    </source>
</evidence>
<gene>
    <name evidence="7" type="ORF">BZL54_26495</name>
</gene>
<dbReference type="InterPro" id="IPR036291">
    <property type="entry name" value="NAD(P)-bd_dom_sf"/>
</dbReference>
<dbReference type="CDD" id="cd12156">
    <property type="entry name" value="HPPR"/>
    <property type="match status" value="1"/>
</dbReference>
<dbReference type="Gene3D" id="3.40.50.720">
    <property type="entry name" value="NAD(P)-binding Rossmann-like Domain"/>
    <property type="match status" value="2"/>
</dbReference>
<dbReference type="GO" id="GO:0030267">
    <property type="term" value="F:glyoxylate reductase (NADPH) activity"/>
    <property type="evidence" value="ECO:0007669"/>
    <property type="project" value="TreeGrafter"/>
</dbReference>
<dbReference type="InterPro" id="IPR006139">
    <property type="entry name" value="D-isomer_2_OHA_DH_cat_dom"/>
</dbReference>
<dbReference type="AlphaFoldDB" id="A0A2A4F8I2"/>
<feature type="domain" description="D-isomer specific 2-hydroxyacid dehydrogenase NAD-binding" evidence="6">
    <location>
        <begin position="114"/>
        <end position="286"/>
    </location>
</feature>
<dbReference type="Proteomes" id="UP000217994">
    <property type="component" value="Unassembled WGS sequence"/>
</dbReference>
<dbReference type="Pfam" id="PF02826">
    <property type="entry name" value="2-Hacid_dh_C"/>
    <property type="match status" value="1"/>
</dbReference>
<keyword evidence="3" id="KW-0520">NAD</keyword>
<dbReference type="EMBL" id="MTZU01000081">
    <property type="protein sequence ID" value="PCE29307.1"/>
    <property type="molecule type" value="Genomic_DNA"/>
</dbReference>
<dbReference type="InterPro" id="IPR050223">
    <property type="entry name" value="D-isomer_2-hydroxyacid_DH"/>
</dbReference>
<dbReference type="FunFam" id="3.40.50.720:FF:000213">
    <property type="entry name" value="Putative 2-hydroxyacid dehydrogenase"/>
    <property type="match status" value="1"/>
</dbReference>
<reference evidence="7 8" key="1">
    <citation type="submission" date="2017-01" db="EMBL/GenBank/DDBJ databases">
        <title>Whole-Genome Shotgun Sequencing of Two beta-Proteobacterial Species in Search of the Bulgecin Biosynthetic Cluster.</title>
        <authorList>
            <person name="Horsman M.E."/>
            <person name="Marous D.R."/>
            <person name="Li R."/>
            <person name="Oliver R.A."/>
            <person name="Byun B."/>
            <person name="Emrich S.J."/>
            <person name="Boggess B."/>
            <person name="Townsend C.A."/>
            <person name="Mobashery S."/>
        </authorList>
    </citation>
    <scope>NUCLEOTIDE SEQUENCE [LARGE SCALE GENOMIC DNA]</scope>
    <source>
        <strain evidence="7 8">ATCC 31433</strain>
    </source>
</reference>
<dbReference type="GO" id="GO:0051287">
    <property type="term" value="F:NAD binding"/>
    <property type="evidence" value="ECO:0007669"/>
    <property type="project" value="InterPro"/>
</dbReference>
<sequence>MAHESTQRPGLLMTGPYQPWDNEWLSAGYDVLRLWEARDRAAFLAEHGAGVRAIATRGDLGADAALIAALPKLEIIACYGVGTDAIDLAAARERGIRVTNTPDVLTGDVADLGVGLALALLRRIGAGDAYVRSGAWRDGDMPLVTRLYGKRVGIVGFGRIGSTLARRLSGFDVEIGYFDVAPRDDTPHRFFGDLGALAGWSDVLIVTLAGGASTRHLVDAPVLEALGQYGYLINVSRGTTVDEPALIDALERGAIAGAALDVFWNEPRIDPRFLALPNVLLQPHHASGTVETRQAMGWRVRDNLRAHFAGAPLLTPVV</sequence>
<dbReference type="InterPro" id="IPR029752">
    <property type="entry name" value="D-isomer_DH_CS1"/>
</dbReference>
<dbReference type="Pfam" id="PF00389">
    <property type="entry name" value="2-Hacid_dh"/>
    <property type="match status" value="1"/>
</dbReference>
<evidence type="ECO:0000256" key="4">
    <source>
        <dbReference type="RuleBase" id="RU003719"/>
    </source>
</evidence>
<protein>
    <submittedName>
        <fullName evidence="7">Hydroxyacid dehydrogenase</fullName>
    </submittedName>
</protein>
<dbReference type="SUPFAM" id="SSF52283">
    <property type="entry name" value="Formate/glycerate dehydrogenase catalytic domain-like"/>
    <property type="match status" value="1"/>
</dbReference>